<organism evidence="2 3">
    <name type="scientific">Phaeodactylibacter xiamenensis</name>
    <dbReference type="NCBI Taxonomy" id="1524460"/>
    <lineage>
        <taxon>Bacteria</taxon>
        <taxon>Pseudomonadati</taxon>
        <taxon>Bacteroidota</taxon>
        <taxon>Saprospiria</taxon>
        <taxon>Saprospirales</taxon>
        <taxon>Haliscomenobacteraceae</taxon>
        <taxon>Phaeodactylibacter</taxon>
    </lineage>
</organism>
<sequence length="212" mass="24345">MFSCQLGAQVFRYGVQAGIGIEQFNNGEEVMRQDFEVSFRPLLTVGGLAEMSFWEVPVFFGLGLNLNRAHRVYSRGFDSDFAFGLTRVEEYRDRRTYFLTLPLSAGFREGRVSVSFGMRMLYTLSTNNRNSTITYEYIAVIPSETLPLREIDYMPFHTEPFVKASYALNAGWEAYGAIFRHNSNPDFESLHARWRYVVGAVYYLGIPAKDKL</sequence>
<reference evidence="2 3" key="1">
    <citation type="journal article" date="2014" name="Int. J. Syst. Evol. Microbiol.">
        <title>Phaeodactylibacter xiamenensis gen. nov., sp. nov., a member of the family Saprospiraceae isolated from the marine alga Phaeodactylum tricornutum.</title>
        <authorList>
            <person name="Chen Z.Jr."/>
            <person name="Lei X."/>
            <person name="Lai Q."/>
            <person name="Li Y."/>
            <person name="Zhang B."/>
            <person name="Zhang J."/>
            <person name="Zhang H."/>
            <person name="Yang L."/>
            <person name="Zheng W."/>
            <person name="Tian Y."/>
            <person name="Yu Z."/>
            <person name="Xu H.Jr."/>
            <person name="Zheng T."/>
        </authorList>
    </citation>
    <scope>NUCLEOTIDE SEQUENCE [LARGE SCALE GENOMIC DNA]</scope>
    <source>
        <strain evidence="2 3">KD52</strain>
    </source>
</reference>
<dbReference type="AlphaFoldDB" id="A0A098SFR0"/>
<evidence type="ECO:0000313" key="2">
    <source>
        <dbReference type="EMBL" id="KGE89762.1"/>
    </source>
</evidence>
<keyword evidence="3" id="KW-1185">Reference proteome</keyword>
<protein>
    <recommendedName>
        <fullName evidence="1">Outer membrane protein beta-barrel domain-containing protein</fullName>
    </recommendedName>
</protein>
<comment type="caution">
    <text evidence="2">The sequence shown here is derived from an EMBL/GenBank/DDBJ whole genome shotgun (WGS) entry which is preliminary data.</text>
</comment>
<dbReference type="EMBL" id="JPOS01000002">
    <property type="protein sequence ID" value="KGE89762.1"/>
    <property type="molecule type" value="Genomic_DNA"/>
</dbReference>
<feature type="domain" description="Outer membrane protein beta-barrel" evidence="1">
    <location>
        <begin position="8"/>
        <end position="176"/>
    </location>
</feature>
<evidence type="ECO:0000313" key="3">
    <source>
        <dbReference type="Proteomes" id="UP000029736"/>
    </source>
</evidence>
<dbReference type="Pfam" id="PF13568">
    <property type="entry name" value="OMP_b-brl_2"/>
    <property type="match status" value="1"/>
</dbReference>
<dbReference type="InterPro" id="IPR025665">
    <property type="entry name" value="Beta-barrel_OMP_2"/>
</dbReference>
<evidence type="ECO:0000259" key="1">
    <source>
        <dbReference type="Pfam" id="PF13568"/>
    </source>
</evidence>
<name>A0A098SFR0_9BACT</name>
<gene>
    <name evidence="2" type="ORF">IX84_00075</name>
</gene>
<proteinExistence type="predicted"/>
<accession>A0A098SFR0</accession>
<dbReference type="Proteomes" id="UP000029736">
    <property type="component" value="Unassembled WGS sequence"/>
</dbReference>